<proteinExistence type="predicted"/>
<dbReference type="AlphaFoldDB" id="A0A511VGJ0"/>
<dbReference type="PANTHER" id="PTHR43434:SF1">
    <property type="entry name" value="PHOSPHOGLYCOLATE PHOSPHATASE"/>
    <property type="match status" value="1"/>
</dbReference>
<sequence length="218" mass="24733">MKKQKCRYGLIFDMDNTLLQSNIDFAGMKRAVFELLTESELCKPDLDWRSYTASQLIEMARQSGRLRKETEVRIWDTVAEFEKEGMHGAKLEPYVTEVLDQICGDCHLVVLTNNACVAAQEALKETGIGHYFDYIVGREQMTALKPSPSGVHYILRHYPDVPAERWMLVGDSWIDGKAAQDGGIKFAAYKGSGEDMKKKGVYPVARFTDMRELVNLLL</sequence>
<dbReference type="InterPro" id="IPR050155">
    <property type="entry name" value="HAD-like_hydrolase_sf"/>
</dbReference>
<dbReference type="Gene3D" id="3.40.50.1000">
    <property type="entry name" value="HAD superfamily/HAD-like"/>
    <property type="match status" value="1"/>
</dbReference>
<dbReference type="Gene3D" id="1.10.150.730">
    <property type="match status" value="1"/>
</dbReference>
<dbReference type="InterPro" id="IPR041492">
    <property type="entry name" value="HAD_2"/>
</dbReference>
<dbReference type="InterPro" id="IPR036412">
    <property type="entry name" value="HAD-like_sf"/>
</dbReference>
<dbReference type="RefSeq" id="WP_246147440.1">
    <property type="nucleotide sequence ID" value="NZ_BJXX01000210.1"/>
</dbReference>
<dbReference type="InterPro" id="IPR023214">
    <property type="entry name" value="HAD_sf"/>
</dbReference>
<dbReference type="GO" id="GO:0008967">
    <property type="term" value="F:phosphoglycolate phosphatase activity"/>
    <property type="evidence" value="ECO:0007669"/>
    <property type="project" value="TreeGrafter"/>
</dbReference>
<comment type="caution">
    <text evidence="1">The sequence shown here is derived from an EMBL/GenBank/DDBJ whole genome shotgun (WGS) entry which is preliminary data.</text>
</comment>
<dbReference type="EMBL" id="BJXX01000210">
    <property type="protein sequence ID" value="GEN36663.1"/>
    <property type="molecule type" value="Genomic_DNA"/>
</dbReference>
<evidence type="ECO:0000313" key="1">
    <source>
        <dbReference type="EMBL" id="GEN36663.1"/>
    </source>
</evidence>
<dbReference type="Proteomes" id="UP000321157">
    <property type="component" value="Unassembled WGS sequence"/>
</dbReference>
<organism evidence="1 2">
    <name type="scientific">Aneurinibacillus danicus</name>
    <dbReference type="NCBI Taxonomy" id="267746"/>
    <lineage>
        <taxon>Bacteria</taxon>
        <taxon>Bacillati</taxon>
        <taxon>Bacillota</taxon>
        <taxon>Bacilli</taxon>
        <taxon>Bacillales</taxon>
        <taxon>Paenibacillaceae</taxon>
        <taxon>Aneurinibacillus group</taxon>
        <taxon>Aneurinibacillus</taxon>
    </lineage>
</organism>
<dbReference type="GO" id="GO:0005829">
    <property type="term" value="C:cytosol"/>
    <property type="evidence" value="ECO:0007669"/>
    <property type="project" value="TreeGrafter"/>
</dbReference>
<dbReference type="NCBIfam" id="TIGR01549">
    <property type="entry name" value="HAD-SF-IA-v1"/>
    <property type="match status" value="1"/>
</dbReference>
<dbReference type="SFLD" id="SFLDG01129">
    <property type="entry name" value="C1.5:_HAD__Beta-PGM__Phosphata"/>
    <property type="match status" value="1"/>
</dbReference>
<name>A0A511VGJ0_9BACL</name>
<reference evidence="1 2" key="1">
    <citation type="submission" date="2019-07" db="EMBL/GenBank/DDBJ databases">
        <title>Whole genome shotgun sequence of Aneurinibacillus danicus NBRC 102444.</title>
        <authorList>
            <person name="Hosoyama A."/>
            <person name="Uohara A."/>
            <person name="Ohji S."/>
            <person name="Ichikawa N."/>
        </authorList>
    </citation>
    <scope>NUCLEOTIDE SEQUENCE [LARGE SCALE GENOMIC DNA]</scope>
    <source>
        <strain evidence="1 2">NBRC 102444</strain>
    </source>
</reference>
<accession>A0A511VGJ0</accession>
<dbReference type="Pfam" id="PF13419">
    <property type="entry name" value="HAD_2"/>
    <property type="match status" value="1"/>
</dbReference>
<protein>
    <recommendedName>
        <fullName evidence="3">Haloacid dehalogenase</fullName>
    </recommendedName>
</protein>
<evidence type="ECO:0008006" key="3">
    <source>
        <dbReference type="Google" id="ProtNLM"/>
    </source>
</evidence>
<dbReference type="SFLD" id="SFLDS00003">
    <property type="entry name" value="Haloacid_Dehalogenase"/>
    <property type="match status" value="1"/>
</dbReference>
<evidence type="ECO:0000313" key="2">
    <source>
        <dbReference type="Proteomes" id="UP000321157"/>
    </source>
</evidence>
<gene>
    <name evidence="1" type="ORF">ADA01nite_41230</name>
</gene>
<dbReference type="SUPFAM" id="SSF56784">
    <property type="entry name" value="HAD-like"/>
    <property type="match status" value="1"/>
</dbReference>
<dbReference type="InterPro" id="IPR006439">
    <property type="entry name" value="HAD-SF_hydro_IA"/>
</dbReference>
<dbReference type="GO" id="GO:0006281">
    <property type="term" value="P:DNA repair"/>
    <property type="evidence" value="ECO:0007669"/>
    <property type="project" value="TreeGrafter"/>
</dbReference>
<dbReference type="PANTHER" id="PTHR43434">
    <property type="entry name" value="PHOSPHOGLYCOLATE PHOSPHATASE"/>
    <property type="match status" value="1"/>
</dbReference>
<keyword evidence="2" id="KW-1185">Reference proteome</keyword>